<evidence type="ECO:0000313" key="1">
    <source>
        <dbReference type="EMBL" id="MCL9770103.1"/>
    </source>
</evidence>
<dbReference type="EMBL" id="JAMLJN010000004">
    <property type="protein sequence ID" value="MCL9770103.1"/>
    <property type="molecule type" value="Genomic_DNA"/>
</dbReference>
<proteinExistence type="predicted"/>
<name>A0ABT0TGZ3_9FLAO</name>
<keyword evidence="2" id="KW-1185">Reference proteome</keyword>
<evidence type="ECO:0000313" key="2">
    <source>
        <dbReference type="Proteomes" id="UP001203342"/>
    </source>
</evidence>
<evidence type="ECO:0008006" key="3">
    <source>
        <dbReference type="Google" id="ProtNLM"/>
    </source>
</evidence>
<protein>
    <recommendedName>
        <fullName evidence="3">Outer membrane protein beta-barrel domain-containing protein</fullName>
    </recommendedName>
</protein>
<dbReference type="Proteomes" id="UP001203342">
    <property type="component" value="Unassembled WGS sequence"/>
</dbReference>
<dbReference type="RefSeq" id="WP_250581577.1">
    <property type="nucleotide sequence ID" value="NZ_JAMLJN010000004.1"/>
</dbReference>
<accession>A0ABT0TGZ3</accession>
<organism evidence="1 2">
    <name type="scientific">Flavobacterium fragile</name>
    <dbReference type="NCBI Taxonomy" id="2949085"/>
    <lineage>
        <taxon>Bacteria</taxon>
        <taxon>Pseudomonadati</taxon>
        <taxon>Bacteroidota</taxon>
        <taxon>Flavobacteriia</taxon>
        <taxon>Flavobacteriales</taxon>
        <taxon>Flavobacteriaceae</taxon>
        <taxon>Flavobacterium</taxon>
    </lineage>
</organism>
<gene>
    <name evidence="1" type="ORF">NAT47_06720</name>
</gene>
<sequence>MKKLFFTIFLVYNLSFGQNKKDTKNVDLEPSMRIGFSMPIHFGNNLLSKEFDNNFGLSSNFSFIKIYDVRLSIGLEYQRYNGSNSSIGNISHINKFNYSFQSDYTISLKNKLDLVPFINYSFARLNYKNSYNTVANQRANEIKIGTHIDYQLNKTYSIYYRLSYNKLINDMKGSPQDKKYYGNTNAIQLTLGFEFN</sequence>
<comment type="caution">
    <text evidence="1">The sequence shown here is derived from an EMBL/GenBank/DDBJ whole genome shotgun (WGS) entry which is preliminary data.</text>
</comment>
<reference evidence="1 2" key="1">
    <citation type="submission" date="2022-05" db="EMBL/GenBank/DDBJ databases">
        <title>Flavobacterium sp., isolated from activated sludge.</title>
        <authorList>
            <person name="Ran Q."/>
        </authorList>
    </citation>
    <scope>NUCLEOTIDE SEQUENCE [LARGE SCALE GENOMIC DNA]</scope>
    <source>
        <strain evidence="1 2">HXWNR69</strain>
    </source>
</reference>